<dbReference type="GO" id="GO:0003700">
    <property type="term" value="F:DNA-binding transcription factor activity"/>
    <property type="evidence" value="ECO:0007669"/>
    <property type="project" value="InterPro"/>
</dbReference>
<keyword evidence="4" id="KW-0804">Transcription</keyword>
<dbReference type="STRING" id="104663.SAMN04488121_101753"/>
<comment type="similarity">
    <text evidence="1">Belongs to the LysR transcriptional regulatory family.</text>
</comment>
<gene>
    <name evidence="6" type="ORF">SAMN04488121_101753</name>
</gene>
<dbReference type="OrthoDB" id="646694at2"/>
<dbReference type="InterPro" id="IPR036388">
    <property type="entry name" value="WH-like_DNA-bd_sf"/>
</dbReference>
<dbReference type="Pfam" id="PF00126">
    <property type="entry name" value="HTH_1"/>
    <property type="match status" value="1"/>
</dbReference>
<dbReference type="PRINTS" id="PR00039">
    <property type="entry name" value="HTHLYSR"/>
</dbReference>
<protein>
    <submittedName>
        <fullName evidence="6">DNA-binding transcriptional regulator, LysR family</fullName>
    </submittedName>
</protein>
<evidence type="ECO:0000256" key="1">
    <source>
        <dbReference type="ARBA" id="ARBA00009437"/>
    </source>
</evidence>
<reference evidence="6 7" key="1">
    <citation type="submission" date="2016-10" db="EMBL/GenBank/DDBJ databases">
        <authorList>
            <person name="de Groot N.N."/>
        </authorList>
    </citation>
    <scope>NUCLEOTIDE SEQUENCE [LARGE SCALE GENOMIC DNA]</scope>
    <source>
        <strain evidence="6 7">DSM 527</strain>
    </source>
</reference>
<dbReference type="PANTHER" id="PTHR30126">
    <property type="entry name" value="HTH-TYPE TRANSCRIPTIONAL REGULATOR"/>
    <property type="match status" value="1"/>
</dbReference>
<dbReference type="PANTHER" id="PTHR30126:SF40">
    <property type="entry name" value="HTH-TYPE TRANSCRIPTIONAL REGULATOR GLTR"/>
    <property type="match status" value="1"/>
</dbReference>
<dbReference type="PROSITE" id="PS50931">
    <property type="entry name" value="HTH_LYSR"/>
    <property type="match status" value="1"/>
</dbReference>
<evidence type="ECO:0000256" key="4">
    <source>
        <dbReference type="ARBA" id="ARBA00023163"/>
    </source>
</evidence>
<dbReference type="Gene3D" id="3.40.190.290">
    <property type="match status" value="1"/>
</dbReference>
<evidence type="ECO:0000256" key="3">
    <source>
        <dbReference type="ARBA" id="ARBA00023125"/>
    </source>
</evidence>
<evidence type="ECO:0000313" key="6">
    <source>
        <dbReference type="EMBL" id="SDF08891.1"/>
    </source>
</evidence>
<feature type="domain" description="HTH lysR-type" evidence="5">
    <location>
        <begin position="2"/>
        <end position="59"/>
    </location>
</feature>
<dbReference type="InterPro" id="IPR005119">
    <property type="entry name" value="LysR_subst-bd"/>
</dbReference>
<keyword evidence="3 6" id="KW-0238">DNA-binding</keyword>
<evidence type="ECO:0000259" key="5">
    <source>
        <dbReference type="PROSITE" id="PS50931"/>
    </source>
</evidence>
<accession>A0A1G7I832</accession>
<dbReference type="AlphaFoldDB" id="A0A1G7I832"/>
<proteinExistence type="inferred from homology"/>
<dbReference type="RefSeq" id="WP_089828874.1">
    <property type="nucleotide sequence ID" value="NZ_FNBN01000001.1"/>
</dbReference>
<dbReference type="CDD" id="cd05466">
    <property type="entry name" value="PBP2_LTTR_substrate"/>
    <property type="match status" value="1"/>
</dbReference>
<dbReference type="EMBL" id="FNBN01000001">
    <property type="protein sequence ID" value="SDF08891.1"/>
    <property type="molecule type" value="Genomic_DNA"/>
</dbReference>
<dbReference type="SUPFAM" id="SSF46785">
    <property type="entry name" value="Winged helix' DNA-binding domain"/>
    <property type="match status" value="1"/>
</dbReference>
<dbReference type="InterPro" id="IPR000847">
    <property type="entry name" value="LysR_HTH_N"/>
</dbReference>
<sequence>MLNLEWFRTFKAIYETGNLSTAAQALFISQPGVSVHLNSLEAYTGYRLFERLTKKMIPTERGIMLYNCIIDPITKLQEAEESFHRNSKVEKPTISVGMGFEIFKYTLEEHLAQLPFNLVLRFGDYRQILQELDTGKLDLILTPIKGSQTNLEYIPFTKERIILICGNETDTEQFDHLVLTNERTAIRQWLKEQIWYTTAADMEYLQHFWMANFDCLPDLKPNYVVPYFSSILRCLSKGKGFAVIPDFLAKKELALQSVKLAWEGSPHVENTLHFGKRKKTAYPHEIRQLEQILTMNWF</sequence>
<dbReference type="Proteomes" id="UP000199045">
    <property type="component" value="Unassembled WGS sequence"/>
</dbReference>
<keyword evidence="2" id="KW-0805">Transcription regulation</keyword>
<dbReference type="InterPro" id="IPR036390">
    <property type="entry name" value="WH_DNA-bd_sf"/>
</dbReference>
<dbReference type="Pfam" id="PF03466">
    <property type="entry name" value="LysR_substrate"/>
    <property type="match status" value="1"/>
</dbReference>
<dbReference type="SUPFAM" id="SSF53850">
    <property type="entry name" value="Periplasmic binding protein-like II"/>
    <property type="match status" value="1"/>
</dbReference>
<organism evidence="6 7">
    <name type="scientific">Chitinophaga filiformis</name>
    <name type="common">Myxococcus filiformis</name>
    <name type="synonym">Flexibacter filiformis</name>
    <dbReference type="NCBI Taxonomy" id="104663"/>
    <lineage>
        <taxon>Bacteria</taxon>
        <taxon>Pseudomonadati</taxon>
        <taxon>Bacteroidota</taxon>
        <taxon>Chitinophagia</taxon>
        <taxon>Chitinophagales</taxon>
        <taxon>Chitinophagaceae</taxon>
        <taxon>Chitinophaga</taxon>
    </lineage>
</organism>
<name>A0A1G7I832_CHIFI</name>
<dbReference type="Gene3D" id="1.10.10.10">
    <property type="entry name" value="Winged helix-like DNA-binding domain superfamily/Winged helix DNA-binding domain"/>
    <property type="match status" value="1"/>
</dbReference>
<evidence type="ECO:0000313" key="7">
    <source>
        <dbReference type="Proteomes" id="UP000199045"/>
    </source>
</evidence>
<dbReference type="GO" id="GO:0000976">
    <property type="term" value="F:transcription cis-regulatory region binding"/>
    <property type="evidence" value="ECO:0007669"/>
    <property type="project" value="TreeGrafter"/>
</dbReference>
<evidence type="ECO:0000256" key="2">
    <source>
        <dbReference type="ARBA" id="ARBA00023015"/>
    </source>
</evidence>